<dbReference type="InterPro" id="IPR015063">
    <property type="entry name" value="USP8_dimer"/>
</dbReference>
<dbReference type="Proteomes" id="UP000094527">
    <property type="component" value="Unassembled WGS sequence"/>
</dbReference>
<dbReference type="GO" id="GO:0016579">
    <property type="term" value="P:protein deubiquitination"/>
    <property type="evidence" value="ECO:0007669"/>
    <property type="project" value="UniProtKB-ARBA"/>
</dbReference>
<keyword evidence="4" id="KW-1185">Reference proteome</keyword>
<evidence type="ECO:0000313" key="4">
    <source>
        <dbReference type="Proteomes" id="UP000094527"/>
    </source>
</evidence>
<feature type="compositionally biased region" description="Basic and acidic residues" evidence="1">
    <location>
        <begin position="183"/>
        <end position="194"/>
    </location>
</feature>
<dbReference type="Pfam" id="PF08969">
    <property type="entry name" value="USP8_dimer"/>
    <property type="match status" value="1"/>
</dbReference>
<feature type="domain" description="USP8 dimerisation" evidence="2">
    <location>
        <begin position="438"/>
        <end position="547"/>
    </location>
</feature>
<name>A0A1D2M6E8_ORCCI</name>
<gene>
    <name evidence="3" type="ORF">Ocin01_18188</name>
</gene>
<dbReference type="EMBL" id="LJIJ01003529">
    <property type="protein sequence ID" value="ODM88494.1"/>
    <property type="molecule type" value="Genomic_DNA"/>
</dbReference>
<comment type="caution">
    <text evidence="3">The sequence shown here is derived from an EMBL/GenBank/DDBJ whole genome shotgun (WGS) entry which is preliminary data.</text>
</comment>
<protein>
    <submittedName>
        <fullName evidence="3">Ubiquitin carboxyl-terminal hydrolase 8</fullName>
    </submittedName>
</protein>
<reference evidence="3 4" key="1">
    <citation type="journal article" date="2016" name="Genome Biol. Evol.">
        <title>Gene Family Evolution Reflects Adaptation to Soil Environmental Stressors in the Genome of the Collembolan Orchesella cincta.</title>
        <authorList>
            <person name="Faddeeva-Vakhrusheva A."/>
            <person name="Derks M.F."/>
            <person name="Anvar S.Y."/>
            <person name="Agamennone V."/>
            <person name="Suring W."/>
            <person name="Smit S."/>
            <person name="van Straalen N.M."/>
            <person name="Roelofs D."/>
        </authorList>
    </citation>
    <scope>NUCLEOTIDE SEQUENCE [LARGE SCALE GENOMIC DNA]</scope>
    <source>
        <tissue evidence="3">Mixed pool</tissue>
    </source>
</reference>
<dbReference type="AlphaFoldDB" id="A0A1D2M6E8"/>
<proteinExistence type="predicted"/>
<dbReference type="STRING" id="48709.A0A1D2M6E8"/>
<dbReference type="Gene3D" id="1.20.58.80">
    <property type="entry name" value="Phosphotransferase system, lactose/cellobiose-type IIA subunit"/>
    <property type="match status" value="1"/>
</dbReference>
<accession>A0A1D2M6E8</accession>
<evidence type="ECO:0000313" key="3">
    <source>
        <dbReference type="EMBL" id="ODM88494.1"/>
    </source>
</evidence>
<organism evidence="3 4">
    <name type="scientific">Orchesella cincta</name>
    <name type="common">Springtail</name>
    <name type="synonym">Podura cincta</name>
    <dbReference type="NCBI Taxonomy" id="48709"/>
    <lineage>
        <taxon>Eukaryota</taxon>
        <taxon>Metazoa</taxon>
        <taxon>Ecdysozoa</taxon>
        <taxon>Arthropoda</taxon>
        <taxon>Hexapoda</taxon>
        <taxon>Collembola</taxon>
        <taxon>Entomobryomorpha</taxon>
        <taxon>Entomobryoidea</taxon>
        <taxon>Orchesellidae</taxon>
        <taxon>Orchesellinae</taxon>
        <taxon>Orchesella</taxon>
    </lineage>
</organism>
<dbReference type="SUPFAM" id="SSF140856">
    <property type="entry name" value="USP8 N-terminal domain-like"/>
    <property type="match status" value="1"/>
</dbReference>
<sequence length="783" mass="90295">MTQQPLKVLYFARSLRELQEKASLQNLDNSSVKLNKSFFENLIPKHSVAAALIRLESLTESLERRYCLQKEEESTRAKFMERIENGRKHTHDEIQGCQYDKNELETTYIEIGVDALSEQERRSKKLENMSTNKKVEEKSFEKELEDMKAELTKQKMEYERTLREPKRISQDSSGVVTHHVTSKKQEDAKQRDSETDNQPFLSCHPKIYLARNRKFSLDFSPIFNIQSSSSSSNLVRRTDVEVNIRPAEASEKSTKFSETLKQIVGEELRQLSISFQIKSFNKETKLLSMSIRFDGPFVTALLKRFEESWKLTFRMKLYGTQEDLYCQDTAMRVLKNERGENAWFGIDVGLIVLEEWLGVSSPLKAKVTIQLSRMENMINTRYYVLPVLHCMNYYANTLARQQSLILTSPHTTQKSFSDVSFPDEVYKCSKPQSTSIPVKNLYFAHSLGELMKKAGVKNRKEEAEITIIEWMWRAQKLGTTGAKHFLEGDEELAFYNLYGYVDTITQLRKTDEYKRHEAFYGKFVSKVILKSAVEQLETISKSLEKRYFLLQLVESEAEEEVWEDALTDFVEESSTTDFLSLSQDTPAAVPELMKLYVVKNQKVSLPLPRMLLTTLFSSLTSSRSPTLFLEKISLNVDIRPSSDISNETAQFCESTNRKLQKEGYSTLFLTFQVTSFQEETGLASISIHAGGPFIKRLLKESKEKMKMTINMKLICVSKWDLKFPDTEMKLFKNERGESTGYGIDVGMIVLEEWLNVHAPPIKGRVTLKVMGDGKRMINVFDSN</sequence>
<keyword evidence="3" id="KW-0378">Hydrolase</keyword>
<feature type="region of interest" description="Disordered" evidence="1">
    <location>
        <begin position="161"/>
        <end position="197"/>
    </location>
</feature>
<evidence type="ECO:0000256" key="1">
    <source>
        <dbReference type="SAM" id="MobiDB-lite"/>
    </source>
</evidence>
<evidence type="ECO:0000259" key="2">
    <source>
        <dbReference type="Pfam" id="PF08969"/>
    </source>
</evidence>
<dbReference type="GO" id="GO:0016787">
    <property type="term" value="F:hydrolase activity"/>
    <property type="evidence" value="ECO:0007669"/>
    <property type="project" value="UniProtKB-KW"/>
</dbReference>